<reference evidence="7" key="2">
    <citation type="submission" date="2020-11" db="EMBL/GenBank/DDBJ databases">
        <authorList>
            <person name="McCartney M.A."/>
            <person name="Auch B."/>
            <person name="Kono T."/>
            <person name="Mallez S."/>
            <person name="Becker A."/>
            <person name="Gohl D.M."/>
            <person name="Silverstein K.A.T."/>
            <person name="Koren S."/>
            <person name="Bechman K.B."/>
            <person name="Herman A."/>
            <person name="Abrahante J.E."/>
            <person name="Garbe J."/>
        </authorList>
    </citation>
    <scope>NUCLEOTIDE SEQUENCE</scope>
    <source>
        <strain evidence="7">Duluth1</strain>
        <tissue evidence="7">Whole animal</tissue>
    </source>
</reference>
<evidence type="ECO:0000256" key="2">
    <source>
        <dbReference type="ARBA" id="ARBA00009670"/>
    </source>
</evidence>
<dbReference type="GO" id="GO:0016740">
    <property type="term" value="F:transferase activity"/>
    <property type="evidence" value="ECO:0007669"/>
    <property type="project" value="UniProtKB-KW"/>
</dbReference>
<dbReference type="InterPro" id="IPR034646">
    <property type="entry name" value="ADCK3_dom"/>
</dbReference>
<evidence type="ECO:0000256" key="1">
    <source>
        <dbReference type="ARBA" id="ARBA00004749"/>
    </source>
</evidence>
<evidence type="ECO:0000256" key="5">
    <source>
        <dbReference type="ARBA" id="ARBA00022840"/>
    </source>
</evidence>
<dbReference type="GO" id="GO:0006744">
    <property type="term" value="P:ubiquinone biosynthetic process"/>
    <property type="evidence" value="ECO:0007669"/>
    <property type="project" value="TreeGrafter"/>
</dbReference>
<protein>
    <recommendedName>
        <fullName evidence="6">ABC1 atypical kinase-like domain-containing protein</fullName>
    </recommendedName>
</protein>
<feature type="domain" description="ABC1 atypical kinase-like" evidence="6">
    <location>
        <begin position="279"/>
        <end position="517"/>
    </location>
</feature>
<dbReference type="InterPro" id="IPR011009">
    <property type="entry name" value="Kinase-like_dom_sf"/>
</dbReference>
<comment type="pathway">
    <text evidence="1">Cofactor biosynthesis; ubiquinone biosynthesis.</text>
</comment>
<dbReference type="GO" id="GO:0005524">
    <property type="term" value="F:ATP binding"/>
    <property type="evidence" value="ECO:0007669"/>
    <property type="project" value="UniProtKB-KW"/>
</dbReference>
<dbReference type="AlphaFoldDB" id="A0A9D3Z4V8"/>
<reference evidence="7" key="1">
    <citation type="journal article" date="2019" name="bioRxiv">
        <title>The Genome of the Zebra Mussel, Dreissena polymorpha: A Resource for Invasive Species Research.</title>
        <authorList>
            <person name="McCartney M.A."/>
            <person name="Auch B."/>
            <person name="Kono T."/>
            <person name="Mallez S."/>
            <person name="Zhang Y."/>
            <person name="Obille A."/>
            <person name="Becker A."/>
            <person name="Abrahante J.E."/>
            <person name="Garbe J."/>
            <person name="Badalamenti J.P."/>
            <person name="Herman A."/>
            <person name="Mangelson H."/>
            <person name="Liachko I."/>
            <person name="Sullivan S."/>
            <person name="Sone E.D."/>
            <person name="Koren S."/>
            <person name="Silverstein K.A.T."/>
            <person name="Beckman K.B."/>
            <person name="Gohl D.M."/>
        </authorList>
    </citation>
    <scope>NUCLEOTIDE SEQUENCE</scope>
    <source>
        <strain evidence="7">Duluth1</strain>
        <tissue evidence="7">Whole animal</tissue>
    </source>
</reference>
<dbReference type="EMBL" id="JAIWYP010000014">
    <property type="protein sequence ID" value="KAH3711877.1"/>
    <property type="molecule type" value="Genomic_DNA"/>
</dbReference>
<dbReference type="Pfam" id="PF03109">
    <property type="entry name" value="ABC1"/>
    <property type="match status" value="1"/>
</dbReference>
<comment type="caution">
    <text evidence="7">The sequence shown here is derived from an EMBL/GenBank/DDBJ whole genome shotgun (WGS) entry which is preliminary data.</text>
</comment>
<keyword evidence="8" id="KW-1185">Reference proteome</keyword>
<keyword evidence="3" id="KW-0808">Transferase</keyword>
<keyword evidence="5" id="KW-0067">ATP-binding</keyword>
<comment type="similarity">
    <text evidence="2">Belongs to the protein kinase superfamily. ADCK protein kinase family.</text>
</comment>
<keyword evidence="4" id="KW-0547">Nucleotide-binding</keyword>
<evidence type="ECO:0000313" key="7">
    <source>
        <dbReference type="EMBL" id="KAH3711877.1"/>
    </source>
</evidence>
<sequence>MKCAKWQENLANAQAPNVGEITKKVSDTVTLAYTQAAAAASVLQNKGKGTTIPPPSSFVGSDFDISSPVIDSDPILKPDVSGTQDKQATDQKDLNVLRSTVATATAASKPVEPSIKQQMTTLSNAINIDIPKVAVKTDLKPEVSTQIPQKQSKKQKSKTSISSLDLEKRKEILSSFKPGLSVSSQERKVPSSRIGRVYTFGKMAGSLGLGAMTEFTKQSLGLGDKDDKGKNVLLSEANMNMIVDTLCRVRGAALKLGQMLSLQDESMISPELQKIMERVRQSADYMPIWQMERVMKKEFGDDWRSKVMSFDDKPFAAASIGQVHRAIKLDGKNVAMKIQYPGVAKSIDSDINNLMSILNVWNFIPKGLYVDSVIKVAKKELAWEVDYLREAECSEKFRELLKDDPSYYIPAVSHELTTSQVLTTEYVEGLPLDKCMQLDQETRDWLGMKLLELCLRELFEFKFMQTDPNWSNFFYNPATEKIVLLDFGATREFSAKFVDTYIRIIRAAADNDRQGVLVHSRECGFLTGYETKEMERAHVDSVMILGEAFHCNGPFDFHNQNTTHRIHNLIPVMMNHRLTPPPEETYSLHRKMAGSFLLCTKLKANVDCRALFEPLFEKYRWSTDGVSESAATSAQVPGVGDLALV</sequence>
<dbReference type="CDD" id="cd13970">
    <property type="entry name" value="ABC1_ADCK3"/>
    <property type="match status" value="1"/>
</dbReference>
<evidence type="ECO:0000256" key="3">
    <source>
        <dbReference type="ARBA" id="ARBA00022679"/>
    </source>
</evidence>
<dbReference type="SUPFAM" id="SSF56112">
    <property type="entry name" value="Protein kinase-like (PK-like)"/>
    <property type="match status" value="1"/>
</dbReference>
<evidence type="ECO:0000259" key="6">
    <source>
        <dbReference type="Pfam" id="PF03109"/>
    </source>
</evidence>
<dbReference type="PANTHER" id="PTHR43851">
    <property type="match status" value="1"/>
</dbReference>
<accession>A0A9D3Z4V8</accession>
<dbReference type="PANTHER" id="PTHR43851:SF3">
    <property type="entry name" value="COENZYME Q8"/>
    <property type="match status" value="1"/>
</dbReference>
<proteinExistence type="inferred from homology"/>
<organism evidence="7 8">
    <name type="scientific">Dreissena polymorpha</name>
    <name type="common">Zebra mussel</name>
    <name type="synonym">Mytilus polymorpha</name>
    <dbReference type="NCBI Taxonomy" id="45954"/>
    <lineage>
        <taxon>Eukaryota</taxon>
        <taxon>Metazoa</taxon>
        <taxon>Spiralia</taxon>
        <taxon>Lophotrochozoa</taxon>
        <taxon>Mollusca</taxon>
        <taxon>Bivalvia</taxon>
        <taxon>Autobranchia</taxon>
        <taxon>Heteroconchia</taxon>
        <taxon>Euheterodonta</taxon>
        <taxon>Imparidentia</taxon>
        <taxon>Neoheterodontei</taxon>
        <taxon>Myida</taxon>
        <taxon>Dreissenoidea</taxon>
        <taxon>Dreissenidae</taxon>
        <taxon>Dreissena</taxon>
    </lineage>
</organism>
<dbReference type="Proteomes" id="UP000828390">
    <property type="component" value="Unassembled WGS sequence"/>
</dbReference>
<evidence type="ECO:0000256" key="4">
    <source>
        <dbReference type="ARBA" id="ARBA00022741"/>
    </source>
</evidence>
<dbReference type="InterPro" id="IPR051409">
    <property type="entry name" value="Atypical_kinase_ADCK"/>
</dbReference>
<name>A0A9D3Z4V8_DREPO</name>
<evidence type="ECO:0000313" key="8">
    <source>
        <dbReference type="Proteomes" id="UP000828390"/>
    </source>
</evidence>
<dbReference type="InterPro" id="IPR004147">
    <property type="entry name" value="ABC1_dom"/>
</dbReference>
<gene>
    <name evidence="7" type="ORF">DPMN_071552</name>
</gene>